<organism evidence="1 2">
    <name type="scientific">Acanthamoeba castellanii (strain ATCC 30010 / Neff)</name>
    <dbReference type="NCBI Taxonomy" id="1257118"/>
    <lineage>
        <taxon>Eukaryota</taxon>
        <taxon>Amoebozoa</taxon>
        <taxon>Discosea</taxon>
        <taxon>Longamoebia</taxon>
        <taxon>Centramoebida</taxon>
        <taxon>Acanthamoebidae</taxon>
        <taxon>Acanthamoeba</taxon>
    </lineage>
</organism>
<evidence type="ECO:0000313" key="2">
    <source>
        <dbReference type="Proteomes" id="UP000011083"/>
    </source>
</evidence>
<proteinExistence type="predicted"/>
<gene>
    <name evidence="1" type="ORF">ACA1_140400</name>
</gene>
<dbReference type="EMBL" id="KB008128">
    <property type="protein sequence ID" value="ELR12144.1"/>
    <property type="molecule type" value="Genomic_DNA"/>
</dbReference>
<dbReference type="Proteomes" id="UP000011083">
    <property type="component" value="Unassembled WGS sequence"/>
</dbReference>
<dbReference type="RefSeq" id="XP_004334157.1">
    <property type="nucleotide sequence ID" value="XM_004334109.1"/>
</dbReference>
<dbReference type="InterPro" id="IPR036047">
    <property type="entry name" value="F-box-like_dom_sf"/>
</dbReference>
<sequence>MKAATTTWAGLDDNVRACVLLHLEPRDLANVAQTSRAMAREAEADAVWATLFLRRFGSDFWGENVGPHPYHAGEPVPDELLRRANWWNRETEGKQTTSEDGEEEDEEPQALTVAVHFRGLQIGNWRKWNGKRYTRLHVIYAIDCERMADPDYQEQVFRELHGFLGEGKGQFEDGLFVNLHLINAPPDFGPVRILERLKVWSVVVTQWSSWFFGARQIPLFVEPRHWCPFYAGPVVFVVTSFTMPPADAVADDEPAAEREKRESLIMRGLVWLSKQPMADRPHSYVRPDDSLWLCALTDARADEERRAKDEATAWMNDL</sequence>
<reference evidence="1 2" key="1">
    <citation type="journal article" date="2013" name="Genome Biol.">
        <title>Genome of Acanthamoeba castellanii highlights extensive lateral gene transfer and early evolution of tyrosine kinase signaling.</title>
        <authorList>
            <person name="Clarke M."/>
            <person name="Lohan A.J."/>
            <person name="Liu B."/>
            <person name="Lagkouvardos I."/>
            <person name="Roy S."/>
            <person name="Zafar N."/>
            <person name="Bertelli C."/>
            <person name="Schilde C."/>
            <person name="Kianianmomeni A."/>
            <person name="Burglin T.R."/>
            <person name="Frech C."/>
            <person name="Turcotte B."/>
            <person name="Kopec K.O."/>
            <person name="Synnott J.M."/>
            <person name="Choo C."/>
            <person name="Paponov I."/>
            <person name="Finkler A."/>
            <person name="Soon Heng Tan C."/>
            <person name="Hutchins A.P."/>
            <person name="Weinmeier T."/>
            <person name="Rattei T."/>
            <person name="Chu J.S."/>
            <person name="Gimenez G."/>
            <person name="Irimia M."/>
            <person name="Rigden D.J."/>
            <person name="Fitzpatrick D.A."/>
            <person name="Lorenzo-Morales J."/>
            <person name="Bateman A."/>
            <person name="Chiu C.H."/>
            <person name="Tang P."/>
            <person name="Hegemann P."/>
            <person name="Fromm H."/>
            <person name="Raoult D."/>
            <person name="Greub G."/>
            <person name="Miranda-Saavedra D."/>
            <person name="Chen N."/>
            <person name="Nash P."/>
            <person name="Ginger M.L."/>
            <person name="Horn M."/>
            <person name="Schaap P."/>
            <person name="Caler L."/>
            <person name="Loftus B."/>
        </authorList>
    </citation>
    <scope>NUCLEOTIDE SEQUENCE [LARGE SCALE GENOMIC DNA]</scope>
    <source>
        <strain evidence="1 2">Neff</strain>
    </source>
</reference>
<dbReference type="VEuPathDB" id="AmoebaDB:ACA1_140400"/>
<accession>L8GH49</accession>
<dbReference type="Gene3D" id="1.20.1280.50">
    <property type="match status" value="1"/>
</dbReference>
<dbReference type="OrthoDB" id="722566at2759"/>
<dbReference type="KEGG" id="acan:ACA1_140400"/>
<evidence type="ECO:0000313" key="1">
    <source>
        <dbReference type="EMBL" id="ELR12144.1"/>
    </source>
</evidence>
<dbReference type="SUPFAM" id="SSF81383">
    <property type="entry name" value="F-box domain"/>
    <property type="match status" value="1"/>
</dbReference>
<keyword evidence="2" id="KW-1185">Reference proteome</keyword>
<name>L8GH49_ACACF</name>
<dbReference type="GeneID" id="14912625"/>
<dbReference type="AlphaFoldDB" id="L8GH49"/>
<protein>
    <submittedName>
        <fullName evidence="1">Fbox domain containing protein</fullName>
    </submittedName>
</protein>